<keyword evidence="11" id="KW-1185">Reference proteome</keyword>
<dbReference type="Proteomes" id="UP001432027">
    <property type="component" value="Unassembled WGS sequence"/>
</dbReference>
<evidence type="ECO:0000313" key="10">
    <source>
        <dbReference type="EMBL" id="GMS91769.1"/>
    </source>
</evidence>
<dbReference type="PANTHER" id="PTHR11567:SF211">
    <property type="entry name" value="PROSTATIC ACID PHOSPHATASE"/>
    <property type="match status" value="1"/>
</dbReference>
<keyword evidence="5" id="KW-0378">Hydrolase</keyword>
<dbReference type="InterPro" id="IPR029033">
    <property type="entry name" value="His_PPase_superfam"/>
</dbReference>
<name>A0AAV5TDB8_9BILA</name>
<dbReference type="CDD" id="cd07061">
    <property type="entry name" value="HP_HAP_like"/>
    <property type="match status" value="1"/>
</dbReference>
<accession>A0AAV5TDB8</accession>
<dbReference type="AlphaFoldDB" id="A0AAV5TDB8"/>
<comment type="catalytic activity">
    <reaction evidence="1">
        <text>a phosphate monoester + H2O = an alcohol + phosphate</text>
        <dbReference type="Rhea" id="RHEA:15017"/>
        <dbReference type="ChEBI" id="CHEBI:15377"/>
        <dbReference type="ChEBI" id="CHEBI:30879"/>
        <dbReference type="ChEBI" id="CHEBI:43474"/>
        <dbReference type="ChEBI" id="CHEBI:67140"/>
        <dbReference type="EC" id="3.1.3.2"/>
    </reaction>
</comment>
<evidence type="ECO:0000313" key="11">
    <source>
        <dbReference type="Proteomes" id="UP001432027"/>
    </source>
</evidence>
<dbReference type="SUPFAM" id="SSF53254">
    <property type="entry name" value="Phosphoglycerate mutase-like"/>
    <property type="match status" value="1"/>
</dbReference>
<feature type="signal peptide" evidence="9">
    <location>
        <begin position="1"/>
        <end position="21"/>
    </location>
</feature>
<evidence type="ECO:0000256" key="1">
    <source>
        <dbReference type="ARBA" id="ARBA00000032"/>
    </source>
</evidence>
<keyword evidence="8" id="KW-0472">Membrane</keyword>
<feature type="non-terminal residue" evidence="10">
    <location>
        <position position="1"/>
    </location>
</feature>
<comment type="similarity">
    <text evidence="2">Belongs to the histidine acid phosphatase family.</text>
</comment>
<dbReference type="InterPro" id="IPR000560">
    <property type="entry name" value="His_Pase_clade-2"/>
</dbReference>
<comment type="caution">
    <text evidence="10">The sequence shown here is derived from an EMBL/GenBank/DDBJ whole genome shotgun (WGS) entry which is preliminary data.</text>
</comment>
<dbReference type="Gene3D" id="3.40.50.1240">
    <property type="entry name" value="Phosphoglycerate mutase-like"/>
    <property type="match status" value="2"/>
</dbReference>
<keyword evidence="4 9" id="KW-0732">Signal</keyword>
<dbReference type="EC" id="3.1.3.2" evidence="3"/>
<evidence type="ECO:0000256" key="2">
    <source>
        <dbReference type="ARBA" id="ARBA00005375"/>
    </source>
</evidence>
<dbReference type="GO" id="GO:0003993">
    <property type="term" value="F:acid phosphatase activity"/>
    <property type="evidence" value="ECO:0007669"/>
    <property type="project" value="UniProtKB-EC"/>
</dbReference>
<evidence type="ECO:0000256" key="8">
    <source>
        <dbReference type="SAM" id="Phobius"/>
    </source>
</evidence>
<evidence type="ECO:0000256" key="9">
    <source>
        <dbReference type="SAM" id="SignalP"/>
    </source>
</evidence>
<evidence type="ECO:0000256" key="7">
    <source>
        <dbReference type="ARBA" id="ARBA00023180"/>
    </source>
</evidence>
<sequence length="434" mass="48206">AAMITLLWLLLLQVICSAAAAAADDPRLLQVQIIIRHADRAPMYEFTSLESAALFPRGLGELTNDGIRRATQQGSAFRQHYNELGLLSGKTTEAEIFIRSSPIKRVLMSATAFATSFIGKGIGRVHVPPIHTTESEDDERVLIVHDSVDHRCKVLARHNISDQPLCRAALLRTAIIKEYPDCASFNYTQIEASVAQAENPNVTLDAALEKCARGDARKIQFRSLSIRPGVAREFDASRAGDVIGPLMSIVSRNVDDAVKGDTIEGMRTGAPIRVYYTHDHNILAVAQALGIISEFGERNPEFSSAIAVETWSSSEGFDIKIVMKDGLKNPFKPVAKFRFLDFKNRISSYTDLDPTKIQWDDQAKNVYTFQQFGKNTGKPSTTVGPVIPRIRPATETELLEPRKSHTYEILLVASMLFVVVGVLLKRRNTYTRMY</sequence>
<keyword evidence="7" id="KW-0325">Glycoprotein</keyword>
<feature type="transmembrane region" description="Helical" evidence="8">
    <location>
        <begin position="406"/>
        <end position="424"/>
    </location>
</feature>
<dbReference type="InterPro" id="IPR050645">
    <property type="entry name" value="Histidine_acid_phosphatase"/>
</dbReference>
<feature type="chain" id="PRO_5043574046" description="acid phosphatase" evidence="9">
    <location>
        <begin position="22"/>
        <end position="434"/>
    </location>
</feature>
<organism evidence="10 11">
    <name type="scientific">Pristionchus entomophagus</name>
    <dbReference type="NCBI Taxonomy" id="358040"/>
    <lineage>
        <taxon>Eukaryota</taxon>
        <taxon>Metazoa</taxon>
        <taxon>Ecdysozoa</taxon>
        <taxon>Nematoda</taxon>
        <taxon>Chromadorea</taxon>
        <taxon>Rhabditida</taxon>
        <taxon>Rhabditina</taxon>
        <taxon>Diplogasteromorpha</taxon>
        <taxon>Diplogasteroidea</taxon>
        <taxon>Neodiplogasteridae</taxon>
        <taxon>Pristionchus</taxon>
    </lineage>
</organism>
<dbReference type="Pfam" id="PF00328">
    <property type="entry name" value="His_Phos_2"/>
    <property type="match status" value="1"/>
</dbReference>
<keyword evidence="8" id="KW-0812">Transmembrane</keyword>
<evidence type="ECO:0000256" key="4">
    <source>
        <dbReference type="ARBA" id="ARBA00022729"/>
    </source>
</evidence>
<keyword evidence="6" id="KW-1015">Disulfide bond</keyword>
<reference evidence="10" key="1">
    <citation type="submission" date="2023-10" db="EMBL/GenBank/DDBJ databases">
        <title>Genome assembly of Pristionchus species.</title>
        <authorList>
            <person name="Yoshida K."/>
            <person name="Sommer R.J."/>
        </authorList>
    </citation>
    <scope>NUCLEOTIDE SEQUENCE</scope>
    <source>
        <strain evidence="10">RS0144</strain>
    </source>
</reference>
<gene>
    <name evidence="10" type="ORF">PENTCL1PPCAC_13944</name>
</gene>
<protein>
    <recommendedName>
        <fullName evidence="3">acid phosphatase</fullName>
        <ecNumber evidence="3">3.1.3.2</ecNumber>
    </recommendedName>
</protein>
<evidence type="ECO:0000256" key="5">
    <source>
        <dbReference type="ARBA" id="ARBA00022801"/>
    </source>
</evidence>
<evidence type="ECO:0000256" key="3">
    <source>
        <dbReference type="ARBA" id="ARBA00012646"/>
    </source>
</evidence>
<evidence type="ECO:0000256" key="6">
    <source>
        <dbReference type="ARBA" id="ARBA00023157"/>
    </source>
</evidence>
<keyword evidence="8" id="KW-1133">Transmembrane helix</keyword>
<dbReference type="EMBL" id="BTSX01000004">
    <property type="protein sequence ID" value="GMS91769.1"/>
    <property type="molecule type" value="Genomic_DNA"/>
</dbReference>
<dbReference type="PANTHER" id="PTHR11567">
    <property type="entry name" value="ACID PHOSPHATASE-RELATED"/>
    <property type="match status" value="1"/>
</dbReference>
<proteinExistence type="inferred from homology"/>